<gene>
    <name evidence="2" type="ORF">SAMN02745130_01031</name>
</gene>
<organism evidence="2 3">
    <name type="scientific">Thiothrix eikelboomii</name>
    <dbReference type="NCBI Taxonomy" id="92487"/>
    <lineage>
        <taxon>Bacteria</taxon>
        <taxon>Pseudomonadati</taxon>
        <taxon>Pseudomonadota</taxon>
        <taxon>Gammaproteobacteria</taxon>
        <taxon>Thiotrichales</taxon>
        <taxon>Thiotrichaceae</taxon>
        <taxon>Thiothrix</taxon>
    </lineage>
</organism>
<dbReference type="EMBL" id="FUYB01000003">
    <property type="protein sequence ID" value="SKA72317.1"/>
    <property type="molecule type" value="Genomic_DNA"/>
</dbReference>
<protein>
    <recommendedName>
        <fullName evidence="1">DUF6475 domain-containing protein</fullName>
    </recommendedName>
</protein>
<accession>A0A1T4W536</accession>
<evidence type="ECO:0000259" key="1">
    <source>
        <dbReference type="Pfam" id="PF20081"/>
    </source>
</evidence>
<dbReference type="RefSeq" id="WP_078921515.1">
    <property type="nucleotide sequence ID" value="NZ_FUYB01000003.1"/>
</dbReference>
<name>A0A1T4W536_9GAMM</name>
<dbReference type="AlphaFoldDB" id="A0A1T4W536"/>
<dbReference type="Proteomes" id="UP000190460">
    <property type="component" value="Unassembled WGS sequence"/>
</dbReference>
<dbReference type="Pfam" id="PF20081">
    <property type="entry name" value="DUF6475"/>
    <property type="match status" value="1"/>
</dbReference>
<dbReference type="InterPro" id="IPR045521">
    <property type="entry name" value="DUF6475"/>
</dbReference>
<sequence length="213" mass="24152">MNTHDFETFRDVLHGVHDFYERQPSAFAVDVWWQALRPFDLKAVTRAFSLHTVNPDTGQFMPKPADIVRMISGGAADNAMQAWSKVDKALRSVGVYESIVFDDPLIHRALEDMGGWIMLGMKSETDWPFVAKEFETRYRGYAMRQECGDYLRVMLGLNEAQNQRNGYESRSPLLFGDPVRCRAVLNGGTEQGSVKVQRLGRPELTLLEGGKYA</sequence>
<evidence type="ECO:0000313" key="2">
    <source>
        <dbReference type="EMBL" id="SKA72317.1"/>
    </source>
</evidence>
<reference evidence="2 3" key="1">
    <citation type="submission" date="2017-02" db="EMBL/GenBank/DDBJ databases">
        <authorList>
            <person name="Peterson S.W."/>
        </authorList>
    </citation>
    <scope>NUCLEOTIDE SEQUENCE [LARGE SCALE GENOMIC DNA]</scope>
    <source>
        <strain evidence="2 3">ATCC 49788</strain>
    </source>
</reference>
<keyword evidence="3" id="KW-1185">Reference proteome</keyword>
<dbReference type="OrthoDB" id="8561347at2"/>
<dbReference type="STRING" id="92487.SAMN02745130_01031"/>
<evidence type="ECO:0000313" key="3">
    <source>
        <dbReference type="Proteomes" id="UP000190460"/>
    </source>
</evidence>
<proteinExistence type="predicted"/>
<feature type="domain" description="DUF6475" evidence="1">
    <location>
        <begin position="99"/>
        <end position="188"/>
    </location>
</feature>